<proteinExistence type="predicted"/>
<protein>
    <submittedName>
        <fullName evidence="1">Uncharacterized protein</fullName>
    </submittedName>
</protein>
<evidence type="ECO:0000313" key="2">
    <source>
        <dbReference type="Proteomes" id="UP000553035"/>
    </source>
</evidence>
<dbReference type="EMBL" id="JACCAT010000001">
    <property type="protein sequence ID" value="NYH11208.1"/>
    <property type="molecule type" value="Genomic_DNA"/>
</dbReference>
<organism evidence="1 2">
    <name type="scientific">Pseudomonas moraviensis</name>
    <dbReference type="NCBI Taxonomy" id="321662"/>
    <lineage>
        <taxon>Bacteria</taxon>
        <taxon>Pseudomonadati</taxon>
        <taxon>Pseudomonadota</taxon>
        <taxon>Gammaproteobacteria</taxon>
        <taxon>Pseudomonadales</taxon>
        <taxon>Pseudomonadaceae</taxon>
        <taxon>Pseudomonas</taxon>
    </lineage>
</organism>
<evidence type="ECO:0000313" key="1">
    <source>
        <dbReference type="EMBL" id="NYH11208.1"/>
    </source>
</evidence>
<gene>
    <name evidence="1" type="ORF">GGI52_004251</name>
</gene>
<dbReference type="Proteomes" id="UP000553035">
    <property type="component" value="Unassembled WGS sequence"/>
</dbReference>
<dbReference type="AlphaFoldDB" id="A0A7Z0AW04"/>
<accession>A0A7Z0AW04</accession>
<reference evidence="1 2" key="1">
    <citation type="submission" date="2020-07" db="EMBL/GenBank/DDBJ databases">
        <title>Exploring microbial biodiversity for novel pathways involved in the catabolism of aromatic compounds derived from lignin.</title>
        <authorList>
            <person name="Elkins J."/>
        </authorList>
    </citation>
    <scope>NUCLEOTIDE SEQUENCE [LARGE SCALE GENOMIC DNA]</scope>
    <source>
        <strain evidence="1 2">VanB</strain>
    </source>
</reference>
<dbReference type="RefSeq" id="WP_179694489.1">
    <property type="nucleotide sequence ID" value="NZ_JACCAT010000001.1"/>
</dbReference>
<comment type="caution">
    <text evidence="1">The sequence shown here is derived from an EMBL/GenBank/DDBJ whole genome shotgun (WGS) entry which is preliminary data.</text>
</comment>
<sequence length="400" mass="45257">MQVSKLTVIYLDSSDYSTLTRPRLEPAQSEQLTALRALKKRKDVMFVYSGAHIAEMSPLEQQYAGAGVTRTALMVELCGRTTMISYDRLMKAELTRLVERDPASVNVLDSNGAWFPDMGSLMSPLDELDIPGMMQEEVDKHQMNRKARRLFQKSMTKKGGFSSNFEKTTGETLDLTELLTKVPMRKRDAAVLKRYVLGTATRKEADQAFLESLRDPTFMSQWFIYNHHQLGSVIEWVRKPAQQLLASCQQALDDLNYQLVQLSKSERAEAMQGIRGERWTKLKKQGMVDIVNRLFERLLPEAPKCEDASLIERYCPGLFVCINAFFTSLHKSLGENGREPKASDFVDLIHALYIPYVSYFRADRYMCGVLQPLAEIYGTKVVGSVAAIIEALEAGEPQVV</sequence>
<name>A0A7Z0AW04_9PSED</name>